<dbReference type="Pfam" id="PF00071">
    <property type="entry name" value="Ras"/>
    <property type="match status" value="1"/>
</dbReference>
<evidence type="ECO:0000256" key="7">
    <source>
        <dbReference type="ARBA" id="ARBA00023242"/>
    </source>
</evidence>
<dbReference type="InterPro" id="IPR005225">
    <property type="entry name" value="Small_GTP-bd"/>
</dbReference>
<dbReference type="PANTHER" id="PTHR24071:SF0">
    <property type="entry name" value="GTP-BINDING NUCLEAR PROTEIN RAN"/>
    <property type="match status" value="1"/>
</dbReference>
<evidence type="ECO:0000313" key="10">
    <source>
        <dbReference type="EMBL" id="KAH9422351.1"/>
    </source>
</evidence>
<keyword evidence="6 8" id="KW-0342">GTP-binding</keyword>
<evidence type="ECO:0000313" key="11">
    <source>
        <dbReference type="Proteomes" id="UP000887458"/>
    </source>
</evidence>
<evidence type="ECO:0000256" key="9">
    <source>
        <dbReference type="SAM" id="Phobius"/>
    </source>
</evidence>
<dbReference type="SMART" id="SM00173">
    <property type="entry name" value="RAS"/>
    <property type="match status" value="1"/>
</dbReference>
<dbReference type="SMART" id="SM00175">
    <property type="entry name" value="RAB"/>
    <property type="match status" value="1"/>
</dbReference>
<dbReference type="EMBL" id="NJHN03000036">
    <property type="protein sequence ID" value="KAH9422351.1"/>
    <property type="molecule type" value="Genomic_DNA"/>
</dbReference>
<reference evidence="10 11" key="1">
    <citation type="journal article" date="2018" name="J. Allergy Clin. Immunol.">
        <title>High-quality assembly of Dermatophagoides pteronyssinus genome and transcriptome reveals a wide range of novel allergens.</title>
        <authorList>
            <person name="Liu X.Y."/>
            <person name="Yang K.Y."/>
            <person name="Wang M.Q."/>
            <person name="Kwok J.S."/>
            <person name="Zeng X."/>
            <person name="Yang Z."/>
            <person name="Xiao X.J."/>
            <person name="Lau C.P."/>
            <person name="Li Y."/>
            <person name="Huang Z.M."/>
            <person name="Ba J.G."/>
            <person name="Yim A.K."/>
            <person name="Ouyang C.Y."/>
            <person name="Ngai S.M."/>
            <person name="Chan T.F."/>
            <person name="Leung E.L."/>
            <person name="Liu L."/>
            <person name="Liu Z.G."/>
            <person name="Tsui S.K."/>
        </authorList>
    </citation>
    <scope>NUCLEOTIDE SEQUENCE [LARGE SCALE GENOMIC DNA]</scope>
    <source>
        <strain evidence="10">Derp</strain>
    </source>
</reference>
<organism evidence="10 11">
    <name type="scientific">Dermatophagoides pteronyssinus</name>
    <name type="common">European house dust mite</name>
    <dbReference type="NCBI Taxonomy" id="6956"/>
    <lineage>
        <taxon>Eukaryota</taxon>
        <taxon>Metazoa</taxon>
        <taxon>Ecdysozoa</taxon>
        <taxon>Arthropoda</taxon>
        <taxon>Chelicerata</taxon>
        <taxon>Arachnida</taxon>
        <taxon>Acari</taxon>
        <taxon>Acariformes</taxon>
        <taxon>Sarcoptiformes</taxon>
        <taxon>Astigmata</taxon>
        <taxon>Psoroptidia</taxon>
        <taxon>Analgoidea</taxon>
        <taxon>Pyroglyphidae</taxon>
        <taxon>Dermatophagoidinae</taxon>
        <taxon>Dermatophagoides</taxon>
    </lineage>
</organism>
<evidence type="ECO:0000256" key="4">
    <source>
        <dbReference type="ARBA" id="ARBA00022741"/>
    </source>
</evidence>
<dbReference type="Pfam" id="PF11303">
    <property type="entry name" value="DUF3105"/>
    <property type="match status" value="1"/>
</dbReference>
<comment type="subcellular location">
    <subcellularLocation>
        <location evidence="1 8">Nucleus</location>
    </subcellularLocation>
</comment>
<evidence type="ECO:0000256" key="5">
    <source>
        <dbReference type="ARBA" id="ARBA00022927"/>
    </source>
</evidence>
<reference evidence="10 11" key="2">
    <citation type="journal article" date="2022" name="Mol. Biol. Evol.">
        <title>Comparative Genomics Reveals Insights into the Divergent Evolution of Astigmatic Mites and Household Pest Adaptations.</title>
        <authorList>
            <person name="Xiong Q."/>
            <person name="Wan A.T."/>
            <person name="Liu X."/>
            <person name="Fung C.S."/>
            <person name="Xiao X."/>
            <person name="Malainual N."/>
            <person name="Hou J."/>
            <person name="Wang L."/>
            <person name="Wang M."/>
            <person name="Yang K.Y."/>
            <person name="Cui Y."/>
            <person name="Leung E.L."/>
            <person name="Nong W."/>
            <person name="Shin S.K."/>
            <person name="Au S.W."/>
            <person name="Jeong K.Y."/>
            <person name="Chew F.T."/>
            <person name="Hui J.H."/>
            <person name="Leung T.F."/>
            <person name="Tungtrongchitr A."/>
            <person name="Zhong N."/>
            <person name="Liu Z."/>
            <person name="Tsui S.K."/>
        </authorList>
    </citation>
    <scope>NUCLEOTIDE SEQUENCE [LARGE SCALE GENOMIC DNA]</scope>
    <source>
        <strain evidence="10">Derp</strain>
    </source>
</reference>
<keyword evidence="3 8" id="KW-0813">Transport</keyword>
<dbReference type="PRINTS" id="PR00627">
    <property type="entry name" value="GTPRANTC4"/>
</dbReference>
<keyword evidence="9" id="KW-0472">Membrane</keyword>
<dbReference type="PROSITE" id="PS51421">
    <property type="entry name" value="RAS"/>
    <property type="match status" value="1"/>
</dbReference>
<dbReference type="InterPro" id="IPR002041">
    <property type="entry name" value="Ran_GTPase"/>
</dbReference>
<dbReference type="PROSITE" id="PS51419">
    <property type="entry name" value="RAB"/>
    <property type="match status" value="1"/>
</dbReference>
<keyword evidence="9" id="KW-1133">Transmembrane helix</keyword>
<dbReference type="SMART" id="SM00176">
    <property type="entry name" value="RAN"/>
    <property type="match status" value="1"/>
</dbReference>
<protein>
    <recommendedName>
        <fullName evidence="8">GTP-binding nuclear protein</fullName>
    </recommendedName>
</protein>
<comment type="similarity">
    <text evidence="2 8">Belongs to the small GTPase superfamily. Ran family.</text>
</comment>
<accession>A0ABQ8JJ35</accession>
<evidence type="ECO:0000256" key="2">
    <source>
        <dbReference type="ARBA" id="ARBA00008028"/>
    </source>
</evidence>
<dbReference type="InterPro" id="IPR027417">
    <property type="entry name" value="P-loop_NTPase"/>
</dbReference>
<dbReference type="PANTHER" id="PTHR24071">
    <property type="entry name" value="RAN GTPASE"/>
    <property type="match status" value="1"/>
</dbReference>
<evidence type="ECO:0000256" key="6">
    <source>
        <dbReference type="ARBA" id="ARBA00023134"/>
    </source>
</evidence>
<keyword evidence="7 8" id="KW-0539">Nucleus</keyword>
<keyword evidence="5 8" id="KW-0653">Protein transport</keyword>
<dbReference type="SUPFAM" id="SSF52540">
    <property type="entry name" value="P-loop containing nucleoside triphosphate hydrolases"/>
    <property type="match status" value="1"/>
</dbReference>
<comment type="function">
    <text evidence="8">GTP-binding protein involved in nucleocytoplasmic transport. Required for the import of protein into the nucleus and also for RNA export. Involved in chromatin condensation and control of cell cycle.</text>
</comment>
<dbReference type="PROSITE" id="PS51418">
    <property type="entry name" value="RAN"/>
    <property type="match status" value="1"/>
</dbReference>
<dbReference type="Proteomes" id="UP000887458">
    <property type="component" value="Unassembled WGS sequence"/>
</dbReference>
<comment type="caution">
    <text evidence="10">The sequence shown here is derived from an EMBL/GenBank/DDBJ whole genome shotgun (WGS) entry which is preliminary data.</text>
</comment>
<gene>
    <name evidence="10" type="ORF">DERP_003026</name>
</gene>
<dbReference type="NCBIfam" id="TIGR00231">
    <property type="entry name" value="small_GTP"/>
    <property type="match status" value="1"/>
</dbReference>
<dbReference type="CDD" id="cd00877">
    <property type="entry name" value="Ran"/>
    <property type="match status" value="1"/>
</dbReference>
<keyword evidence="9" id="KW-0812">Transmembrane</keyword>
<dbReference type="InterPro" id="IPR001806">
    <property type="entry name" value="Small_GTPase"/>
</dbReference>
<keyword evidence="4 8" id="KW-0547">Nucleotide-binding</keyword>
<name>A0ABQ8JJ35_DERPT</name>
<evidence type="ECO:0000256" key="3">
    <source>
        <dbReference type="ARBA" id="ARBA00022448"/>
    </source>
</evidence>
<dbReference type="SMART" id="SM00174">
    <property type="entry name" value="RHO"/>
    <property type="match status" value="1"/>
</dbReference>
<keyword evidence="11" id="KW-1185">Reference proteome</keyword>
<sequence length="475" mass="54765">MKISTKNNLIFLSVIVFINSVTIYGLKLNTKIFAEKNPNLIDSKHGIRMGQISPECDDAKSNLDIDWNGSPINHTCYHRQPFPIDLNIKSIVECEKLSSNYMPQHFCIKDSIDYNQTIPTYGDHRPLWPKFGEYRFVPPQRWLHNVEHGAIIMLYHPCTHPIMVDKLRKLVKNCIRKHIITSDSTRLNHKRPLALIAWGCRLQMNFVQTNEIITFIRKHALHGPEGKLSKEGQYDFNLIRQADIPIGSNYDDDILCPFSQPQEQDVPSFKCLLVGDGGTGKTTFVKRHLTGEFEKKYVATLGVEVHPLVFHTNRGPIKFNVWDTAGQEKFGGLRDGYYIKGECAIIMFDVASRVTYKNVPNWHRDLVRVCENIPIVLCGNKVDIKDRKVKAKSIVFHRKKNLQYYDISAKSNYNFEKPFLWLARKLVGDPNLEFVAMPALAPPEVRMDEEWQRKLEDDMLKAQNTALPDDDDEDL</sequence>
<dbReference type="Gene3D" id="3.40.50.300">
    <property type="entry name" value="P-loop containing nucleotide triphosphate hydrolases"/>
    <property type="match status" value="1"/>
</dbReference>
<dbReference type="InterPro" id="IPR021454">
    <property type="entry name" value="DUF3105"/>
</dbReference>
<proteinExistence type="inferred from homology"/>
<evidence type="ECO:0000256" key="1">
    <source>
        <dbReference type="ARBA" id="ARBA00004123"/>
    </source>
</evidence>
<evidence type="ECO:0000256" key="8">
    <source>
        <dbReference type="RuleBase" id="RU363057"/>
    </source>
</evidence>
<feature type="transmembrane region" description="Helical" evidence="9">
    <location>
        <begin position="9"/>
        <end position="26"/>
    </location>
</feature>